<keyword evidence="1 5" id="KW-0489">Methyltransferase</keyword>
<gene>
    <name evidence="5" type="ORF">GCM10008985_31940</name>
    <name evidence="6" type="ORF">MUK72_09565</name>
</gene>
<feature type="domain" description="Methyltransferase type 11" evidence="4">
    <location>
        <begin position="37"/>
        <end position="97"/>
    </location>
</feature>
<keyword evidence="7" id="KW-1185">Reference proteome</keyword>
<evidence type="ECO:0000313" key="7">
    <source>
        <dbReference type="Proteomes" id="UP000830542"/>
    </source>
</evidence>
<dbReference type="CDD" id="cd02440">
    <property type="entry name" value="AdoMet_MTases"/>
    <property type="match status" value="1"/>
</dbReference>
<dbReference type="NCBIfam" id="TIGR00537">
    <property type="entry name" value="hemK_rel_arch"/>
    <property type="match status" value="1"/>
</dbReference>
<dbReference type="Proteomes" id="UP000830542">
    <property type="component" value="Chromosome"/>
</dbReference>
<accession>A0AAV3SJN8</accession>
<reference evidence="5" key="1">
    <citation type="journal article" date="2014" name="Int. J. Syst. Evol. Microbiol.">
        <title>Complete genome sequence of Corynebacterium casei LMG S-19264T (=DSM 44701T), isolated from a smear-ripened cheese.</title>
        <authorList>
            <consortium name="US DOE Joint Genome Institute (JGI-PGF)"/>
            <person name="Walter F."/>
            <person name="Albersmeier A."/>
            <person name="Kalinowski J."/>
            <person name="Ruckert C."/>
        </authorList>
    </citation>
    <scope>NUCLEOTIDE SEQUENCE</scope>
    <source>
        <strain evidence="5">JCM 12289</strain>
    </source>
</reference>
<dbReference type="GeneID" id="71762095"/>
<dbReference type="Pfam" id="PF08241">
    <property type="entry name" value="Methyltransf_11"/>
    <property type="match status" value="1"/>
</dbReference>
<dbReference type="GO" id="GO:0008276">
    <property type="term" value="F:protein methyltransferase activity"/>
    <property type="evidence" value="ECO:0007669"/>
    <property type="project" value="TreeGrafter"/>
</dbReference>
<proteinExistence type="predicted"/>
<evidence type="ECO:0000313" key="5">
    <source>
        <dbReference type="EMBL" id="GAA0472809.1"/>
    </source>
</evidence>
<evidence type="ECO:0000259" key="4">
    <source>
        <dbReference type="Pfam" id="PF08241"/>
    </source>
</evidence>
<dbReference type="EMBL" id="CP095005">
    <property type="protein sequence ID" value="UOO96534.1"/>
    <property type="molecule type" value="Genomic_DNA"/>
</dbReference>
<evidence type="ECO:0000256" key="2">
    <source>
        <dbReference type="ARBA" id="ARBA00022679"/>
    </source>
</evidence>
<dbReference type="PANTHER" id="PTHR45875:SF1">
    <property type="entry name" value="METHYLTRANSFERASE N6AMT1"/>
    <property type="match status" value="1"/>
</dbReference>
<dbReference type="InterPro" id="IPR052190">
    <property type="entry name" value="Euk-Arch_PrmC-MTase"/>
</dbReference>
<reference evidence="5" key="3">
    <citation type="submission" date="2023-12" db="EMBL/GenBank/DDBJ databases">
        <authorList>
            <person name="Sun Q."/>
            <person name="Inoue M."/>
        </authorList>
    </citation>
    <scope>NUCLEOTIDE SEQUENCE</scope>
    <source>
        <strain evidence="5">JCM 12289</strain>
    </source>
</reference>
<dbReference type="SUPFAM" id="SSF53335">
    <property type="entry name" value="S-adenosyl-L-methionine-dependent methyltransferases"/>
    <property type="match status" value="1"/>
</dbReference>
<reference evidence="6" key="2">
    <citation type="submission" date="2022-04" db="EMBL/GenBank/DDBJ databases">
        <title>Sequencing and genomic assembly of Halococcus dombrowskii.</title>
        <authorList>
            <person name="Lim S.W."/>
            <person name="MacLea K.S."/>
        </authorList>
    </citation>
    <scope>NUCLEOTIDE SEQUENCE</scope>
    <source>
        <strain evidence="6">H4</strain>
    </source>
</reference>
<dbReference type="GO" id="GO:0035657">
    <property type="term" value="C:eRF1 methyltransferase complex"/>
    <property type="evidence" value="ECO:0007669"/>
    <property type="project" value="TreeGrafter"/>
</dbReference>
<dbReference type="NCBIfam" id="NF011527">
    <property type="entry name" value="PRK14968.1-1"/>
    <property type="match status" value="1"/>
</dbReference>
<dbReference type="Proteomes" id="UP001500962">
    <property type="component" value="Unassembled WGS sequence"/>
</dbReference>
<dbReference type="GO" id="GO:0032259">
    <property type="term" value="P:methylation"/>
    <property type="evidence" value="ECO:0007669"/>
    <property type="project" value="UniProtKB-KW"/>
</dbReference>
<evidence type="ECO:0000256" key="3">
    <source>
        <dbReference type="ARBA" id="ARBA00022691"/>
    </source>
</evidence>
<keyword evidence="2" id="KW-0808">Transferase</keyword>
<name>A0AAV3SJN8_HALDO</name>
<dbReference type="EMBL" id="BAAADN010000058">
    <property type="protein sequence ID" value="GAA0472809.1"/>
    <property type="molecule type" value="Genomic_DNA"/>
</dbReference>
<evidence type="ECO:0000256" key="1">
    <source>
        <dbReference type="ARBA" id="ARBA00022603"/>
    </source>
</evidence>
<dbReference type="InterPro" id="IPR013216">
    <property type="entry name" value="Methyltransf_11"/>
</dbReference>
<dbReference type="PANTHER" id="PTHR45875">
    <property type="entry name" value="METHYLTRANSFERASE N6AMT1"/>
    <property type="match status" value="1"/>
</dbReference>
<dbReference type="Gene3D" id="3.40.50.150">
    <property type="entry name" value="Vaccinia Virus protein VP39"/>
    <property type="match status" value="1"/>
</dbReference>
<dbReference type="InterPro" id="IPR004557">
    <property type="entry name" value="PrmC-related"/>
</dbReference>
<dbReference type="AlphaFoldDB" id="A0AAV3SJN8"/>
<organism evidence="5 8">
    <name type="scientific">Halococcus dombrowskii</name>
    <dbReference type="NCBI Taxonomy" id="179637"/>
    <lineage>
        <taxon>Archaea</taxon>
        <taxon>Methanobacteriati</taxon>
        <taxon>Methanobacteriota</taxon>
        <taxon>Stenosarchaea group</taxon>
        <taxon>Halobacteria</taxon>
        <taxon>Halobacteriales</taxon>
        <taxon>Halococcaceae</taxon>
        <taxon>Halococcus</taxon>
    </lineage>
</organism>
<dbReference type="InterPro" id="IPR029063">
    <property type="entry name" value="SAM-dependent_MTases_sf"/>
</dbReference>
<keyword evidence="3" id="KW-0949">S-adenosyl-L-methionine</keyword>
<protein>
    <submittedName>
        <fullName evidence="5">Class I SAM-dependent methyltransferase</fullName>
    </submittedName>
</protein>
<dbReference type="KEGG" id="hdo:MUK72_09565"/>
<dbReference type="RefSeq" id="WP_244705310.1">
    <property type="nucleotide sequence ID" value="NZ_BAAADN010000058.1"/>
</dbReference>
<evidence type="ECO:0000313" key="6">
    <source>
        <dbReference type="EMBL" id="UOO96534.1"/>
    </source>
</evidence>
<dbReference type="GO" id="GO:0008757">
    <property type="term" value="F:S-adenosylmethionine-dependent methyltransferase activity"/>
    <property type="evidence" value="ECO:0007669"/>
    <property type="project" value="InterPro"/>
</dbReference>
<evidence type="ECO:0000313" key="8">
    <source>
        <dbReference type="Proteomes" id="UP001500962"/>
    </source>
</evidence>
<sequence>MGLDERREREKVYQPAEDSHLLATAARDEAAPTDRTLDVGTGSGYVATAMAETGATVYGVDPNPHACRQARESGIRVVQGDLTEPFGDGVFDLVTFNPPYLPTTPEEAVDDWMEVALAGGESGRAVIEPFLAGVGRVLTPEGRVLMLVSSLSGFDTVVELANEAGFTATTVDQDSFPFETLSILRLDHE</sequence>